<evidence type="ECO:0000256" key="10">
    <source>
        <dbReference type="ARBA" id="ARBA00022723"/>
    </source>
</evidence>
<dbReference type="InterPro" id="IPR036397">
    <property type="entry name" value="RNaseH_sf"/>
</dbReference>
<evidence type="ECO:0000256" key="7">
    <source>
        <dbReference type="ARBA" id="ARBA00019179"/>
    </source>
</evidence>
<dbReference type="InterPro" id="IPR001352">
    <property type="entry name" value="RNase_HII/HIII"/>
</dbReference>
<dbReference type="GO" id="GO:0032299">
    <property type="term" value="C:ribonuclease H2 complex"/>
    <property type="evidence" value="ECO:0007669"/>
    <property type="project" value="TreeGrafter"/>
</dbReference>
<dbReference type="Pfam" id="PF01351">
    <property type="entry name" value="RNase_HII"/>
    <property type="match status" value="1"/>
</dbReference>
<dbReference type="InterPro" id="IPR022898">
    <property type="entry name" value="RNase_HII"/>
</dbReference>
<keyword evidence="9" id="KW-0540">Nuclease</keyword>
<dbReference type="GO" id="GO:0043137">
    <property type="term" value="P:DNA replication, removal of RNA primer"/>
    <property type="evidence" value="ECO:0007669"/>
    <property type="project" value="TreeGrafter"/>
</dbReference>
<feature type="non-terminal residue" evidence="15">
    <location>
        <position position="1"/>
    </location>
</feature>
<dbReference type="GO" id="GO:0003723">
    <property type="term" value="F:RNA binding"/>
    <property type="evidence" value="ECO:0007669"/>
    <property type="project" value="InterPro"/>
</dbReference>
<dbReference type="HAMAP" id="MF_00052_B">
    <property type="entry name" value="RNase_HII_B"/>
    <property type="match status" value="1"/>
</dbReference>
<comment type="cofactor">
    <cofactor evidence="2">
        <name>Mn(2+)</name>
        <dbReference type="ChEBI" id="CHEBI:29035"/>
    </cofactor>
</comment>
<dbReference type="NCBIfam" id="NF000595">
    <property type="entry name" value="PRK00015.1-3"/>
    <property type="match status" value="1"/>
</dbReference>
<dbReference type="Gene3D" id="3.30.420.10">
    <property type="entry name" value="Ribonuclease H-like superfamily/Ribonuclease H"/>
    <property type="match status" value="1"/>
</dbReference>
<dbReference type="GO" id="GO:0046872">
    <property type="term" value="F:metal ion binding"/>
    <property type="evidence" value="ECO:0007669"/>
    <property type="project" value="UniProtKB-KW"/>
</dbReference>
<evidence type="ECO:0000256" key="3">
    <source>
        <dbReference type="ARBA" id="ARBA00001946"/>
    </source>
</evidence>
<dbReference type="InterPro" id="IPR024567">
    <property type="entry name" value="RNase_HII/HIII_dom"/>
</dbReference>
<comment type="catalytic activity">
    <reaction evidence="1">
        <text>Endonucleolytic cleavage to 5'-phosphomonoester.</text>
        <dbReference type="EC" id="3.1.26.4"/>
    </reaction>
</comment>
<dbReference type="InterPro" id="IPR012337">
    <property type="entry name" value="RNaseH-like_sf"/>
</dbReference>
<dbReference type="EMBL" id="BARU01004587">
    <property type="protein sequence ID" value="GAH21834.1"/>
    <property type="molecule type" value="Genomic_DNA"/>
</dbReference>
<evidence type="ECO:0000256" key="11">
    <source>
        <dbReference type="ARBA" id="ARBA00022759"/>
    </source>
</evidence>
<feature type="domain" description="RNase H type-2" evidence="14">
    <location>
        <begin position="46"/>
        <end position="235"/>
    </location>
</feature>
<dbReference type="GO" id="GO:0006298">
    <property type="term" value="P:mismatch repair"/>
    <property type="evidence" value="ECO:0007669"/>
    <property type="project" value="TreeGrafter"/>
</dbReference>
<dbReference type="PROSITE" id="PS51975">
    <property type="entry name" value="RNASE_H_2"/>
    <property type="match status" value="1"/>
</dbReference>
<evidence type="ECO:0000256" key="12">
    <source>
        <dbReference type="ARBA" id="ARBA00022801"/>
    </source>
</evidence>
<dbReference type="GO" id="GO:0004523">
    <property type="term" value="F:RNA-DNA hybrid ribonuclease activity"/>
    <property type="evidence" value="ECO:0007669"/>
    <property type="project" value="UniProtKB-EC"/>
</dbReference>
<evidence type="ECO:0000256" key="6">
    <source>
        <dbReference type="ARBA" id="ARBA00012180"/>
    </source>
</evidence>
<dbReference type="GO" id="GO:0005737">
    <property type="term" value="C:cytoplasm"/>
    <property type="evidence" value="ECO:0007669"/>
    <property type="project" value="UniProtKB-SubCell"/>
</dbReference>
<accession>X1EXC9</accession>
<evidence type="ECO:0000256" key="8">
    <source>
        <dbReference type="ARBA" id="ARBA00022490"/>
    </source>
</evidence>
<comment type="similarity">
    <text evidence="5">Belongs to the RNase HII family.</text>
</comment>
<keyword evidence="13" id="KW-0464">Manganese</keyword>
<dbReference type="AlphaFoldDB" id="X1EXC9"/>
<evidence type="ECO:0000313" key="15">
    <source>
        <dbReference type="EMBL" id="GAH21834.1"/>
    </source>
</evidence>
<evidence type="ECO:0000256" key="2">
    <source>
        <dbReference type="ARBA" id="ARBA00001936"/>
    </source>
</evidence>
<name>X1EXC9_9ZZZZ</name>
<organism evidence="15">
    <name type="scientific">marine sediment metagenome</name>
    <dbReference type="NCBI Taxonomy" id="412755"/>
    <lineage>
        <taxon>unclassified sequences</taxon>
        <taxon>metagenomes</taxon>
        <taxon>ecological metagenomes</taxon>
    </lineage>
</organism>
<evidence type="ECO:0000256" key="5">
    <source>
        <dbReference type="ARBA" id="ARBA00007383"/>
    </source>
</evidence>
<dbReference type="EC" id="3.1.26.4" evidence="6"/>
<dbReference type="CDD" id="cd07182">
    <property type="entry name" value="RNase_HII_bacteria_HII_like"/>
    <property type="match status" value="1"/>
</dbReference>
<comment type="subcellular location">
    <subcellularLocation>
        <location evidence="4">Cytoplasm</location>
    </subcellularLocation>
</comment>
<gene>
    <name evidence="15" type="ORF">S03H2_09143</name>
</gene>
<comment type="cofactor">
    <cofactor evidence="3">
        <name>Mg(2+)</name>
        <dbReference type="ChEBI" id="CHEBI:18420"/>
    </cofactor>
</comment>
<dbReference type="NCBIfam" id="NF000594">
    <property type="entry name" value="PRK00015.1-1"/>
    <property type="match status" value="1"/>
</dbReference>
<proteinExistence type="inferred from homology"/>
<reference evidence="15" key="1">
    <citation type="journal article" date="2014" name="Front. Microbiol.">
        <title>High frequency of phylogenetically diverse reductive dehalogenase-homologous genes in deep subseafloor sedimentary metagenomes.</title>
        <authorList>
            <person name="Kawai M."/>
            <person name="Futagami T."/>
            <person name="Toyoda A."/>
            <person name="Takaki Y."/>
            <person name="Nishi S."/>
            <person name="Hori S."/>
            <person name="Arai W."/>
            <person name="Tsubouchi T."/>
            <person name="Morono Y."/>
            <person name="Uchiyama I."/>
            <person name="Ito T."/>
            <person name="Fujiyama A."/>
            <person name="Inagaki F."/>
            <person name="Takami H."/>
        </authorList>
    </citation>
    <scope>NUCLEOTIDE SEQUENCE</scope>
    <source>
        <strain evidence="15">Expedition CK06-06</strain>
    </source>
</reference>
<evidence type="ECO:0000259" key="14">
    <source>
        <dbReference type="PROSITE" id="PS51975"/>
    </source>
</evidence>
<comment type="caution">
    <text evidence="15">The sequence shown here is derived from an EMBL/GenBank/DDBJ whole genome shotgun (WGS) entry which is preliminary data.</text>
</comment>
<keyword evidence="8" id="KW-0963">Cytoplasm</keyword>
<sequence length="235" mass="25897">ERRSLSYKTIPLPLDKGKGIKGIGLLNNLQMPSFTEEEMLEAQGYQYIAGIDEAGRGSLAGPVVAAAVILPCHIEGPWLNQVKDSKQLSPARRESLFHHIHQVAISIGIGVVPHKVIDARGIIKATRLAMKQAIDQLSLSPEFLLIDYMRLPEVPLPQKGITNGDNLCFSIACASIIAKVSRDHLMKELDGTYPGYGLAQHKGYGTKRHIACLRRLGPSPIHRQSFKPVRDIKEK</sequence>
<evidence type="ECO:0000256" key="4">
    <source>
        <dbReference type="ARBA" id="ARBA00004496"/>
    </source>
</evidence>
<keyword evidence="12" id="KW-0378">Hydrolase</keyword>
<keyword evidence="11" id="KW-0255">Endonuclease</keyword>
<evidence type="ECO:0000256" key="9">
    <source>
        <dbReference type="ARBA" id="ARBA00022722"/>
    </source>
</evidence>
<evidence type="ECO:0000256" key="13">
    <source>
        <dbReference type="ARBA" id="ARBA00023211"/>
    </source>
</evidence>
<protein>
    <recommendedName>
        <fullName evidence="7">Ribonuclease HII</fullName>
        <ecNumber evidence="6">3.1.26.4</ecNumber>
    </recommendedName>
</protein>
<dbReference type="PANTHER" id="PTHR10954">
    <property type="entry name" value="RIBONUCLEASE H2 SUBUNIT A"/>
    <property type="match status" value="1"/>
</dbReference>
<dbReference type="PANTHER" id="PTHR10954:SF18">
    <property type="entry name" value="RIBONUCLEASE HII"/>
    <property type="match status" value="1"/>
</dbReference>
<evidence type="ECO:0000256" key="1">
    <source>
        <dbReference type="ARBA" id="ARBA00000077"/>
    </source>
</evidence>
<keyword evidence="10" id="KW-0479">Metal-binding</keyword>
<dbReference type="SUPFAM" id="SSF53098">
    <property type="entry name" value="Ribonuclease H-like"/>
    <property type="match status" value="1"/>
</dbReference>